<dbReference type="InterPro" id="IPR019183">
    <property type="entry name" value="NAA25_NatB_aux_su"/>
</dbReference>
<reference evidence="1 2" key="1">
    <citation type="submission" date="2024-03" db="EMBL/GenBank/DDBJ databases">
        <title>A high-quality draft genome sequence of Diaporthe vaccinii, a causative agent of upright dieback and viscid rot disease in cranberry plants.</title>
        <authorList>
            <person name="Sarrasin M."/>
            <person name="Lang B.F."/>
            <person name="Burger G."/>
        </authorList>
    </citation>
    <scope>NUCLEOTIDE SEQUENCE [LARGE SCALE GENOMIC DNA]</scope>
    <source>
        <strain evidence="1 2">IS7</strain>
    </source>
</reference>
<comment type="caution">
    <text evidence="1">The sequence shown here is derived from an EMBL/GenBank/DDBJ whole genome shotgun (WGS) entry which is preliminary data.</text>
</comment>
<evidence type="ECO:0008006" key="3">
    <source>
        <dbReference type="Google" id="ProtNLM"/>
    </source>
</evidence>
<dbReference type="EMBL" id="JBAWTH010000201">
    <property type="protein sequence ID" value="KAL2273061.1"/>
    <property type="molecule type" value="Genomic_DNA"/>
</dbReference>
<evidence type="ECO:0000313" key="2">
    <source>
        <dbReference type="Proteomes" id="UP001600888"/>
    </source>
</evidence>
<dbReference type="Proteomes" id="UP001600888">
    <property type="component" value="Unassembled WGS sequence"/>
</dbReference>
<organism evidence="1 2">
    <name type="scientific">Diaporthe vaccinii</name>
    <dbReference type="NCBI Taxonomy" id="105482"/>
    <lineage>
        <taxon>Eukaryota</taxon>
        <taxon>Fungi</taxon>
        <taxon>Dikarya</taxon>
        <taxon>Ascomycota</taxon>
        <taxon>Pezizomycotina</taxon>
        <taxon>Sordariomycetes</taxon>
        <taxon>Sordariomycetidae</taxon>
        <taxon>Diaporthales</taxon>
        <taxon>Diaporthaceae</taxon>
        <taxon>Diaporthe</taxon>
        <taxon>Diaporthe eres species complex</taxon>
    </lineage>
</organism>
<proteinExistence type="predicted"/>
<keyword evidence="2" id="KW-1185">Reference proteome</keyword>
<evidence type="ECO:0000313" key="1">
    <source>
        <dbReference type="EMBL" id="KAL2273061.1"/>
    </source>
</evidence>
<sequence>MSMYGRYYRPALKNSVDVQLQTAFNEGLWSNVARLAAQRFKAKKDPYYEAIRICAESQLDTVTEKSAVVFAVDALARDKNAVPDFDSIELYEWALREAAPPLDYAQSIGVLRARWAKANPASPNVVECLKACVLAWDLVNAQQIAATLDKGQPGKNNGKNTFWSITLTHLLSISPQCPENMKVMFSKLSRMQLEKAATIAADAKATGRGLREEEEINLYYHVAGKEAYLKSLSAERSPIGVLEQFKQGRKHLLQQSLETLEEAGDWETIYSTCRQALSKEDDHGKPSFLALDMRIWKLFVKSAGMKGDVEAAFTEVQEVLQKFVSVQQGVAPTYKKNIGLALLELAFSSPTSLLPPSLDPSKPSYRVIQLYLFIEQNLLQRATFDDVKEYVSQLTFDEAKYFVDNLSNSVTGKAQDAQRRLIARILEIKFRYFLTTCTLTQEYISVVAEAGDLQLKCKFCSSTTTKNCTPCLEGVASTALSAYQGLDKTPEVLKGLDKDPHVDLALVASSALLKLSGLRQSPSPSRLPPLSTADASRLLQAAVVLAAQLSKTPNEIPLRLLLTQVYLLLGCGSLAHTTWVPMDVKRTIQDALSPLFFDRLSGLSPGLFQHSGPGRQALTEPLASYYSGCLRERSPVKIWDAFTAGSYTSILGMAKYSDRLRRSCTLVMSVVEERRATRALGGKIEGGIEQSPLLAHITDDTTFVNAIDYGSFPSLESSHTAPLHDIVRLGPALSDERCRLALLSEQFLDVVTHKPPKDYKPVKANEAAARDKAYQAETHARLAESMSTLLHRPATSPQLTPAEHKYYTAIALLATLVRTALDTPKSATAPAPAAFSTAAEGVRAALEALRIGVFDVPPRMAALPGGEGDVLHHLTAPLALSHLRDAALAVRWAAGSLVAFHGEQGARDRSGKSGLHKDVLAEAKGLEEAAGKVLGSVRARVKELKEVLGLGGWLDRMEGWAFGEDELSGLVRDVVGEADVEEWCGRVVESWREGVKGLGMVKME</sequence>
<protein>
    <recommendedName>
        <fullName evidence="3">N-acetyltransferase B complex non catalytic subunit</fullName>
    </recommendedName>
</protein>
<dbReference type="Pfam" id="PF09797">
    <property type="entry name" value="NatB_MDM20"/>
    <property type="match status" value="1"/>
</dbReference>
<accession>A0ABR4DRM9</accession>
<gene>
    <name evidence="1" type="ORF">FJTKL_05588</name>
</gene>
<name>A0ABR4DRM9_9PEZI</name>